<proteinExistence type="predicted"/>
<dbReference type="EMBL" id="ACGO02000001">
    <property type="protein sequence ID" value="EFJ70531.1"/>
    <property type="molecule type" value="Genomic_DNA"/>
</dbReference>
<protein>
    <submittedName>
        <fullName evidence="1">Uncharacterized protein</fullName>
    </submittedName>
</protein>
<sequence length="69" mass="8050">MVIEFKSRSIDPSLQVSVNGKYYGVLAFRDKIWTLYLTNGKRFDYTNNLTITEKLIAKQLNATEIIYKD</sequence>
<dbReference type="Proteomes" id="UP000003672">
    <property type="component" value="Unassembled WGS sequence"/>
</dbReference>
<reference evidence="1 2" key="1">
    <citation type="submission" date="2010-06" db="EMBL/GenBank/DDBJ databases">
        <authorList>
            <person name="Muzny D."/>
            <person name="Qin X."/>
            <person name="Buhay C."/>
            <person name="Dugan-Rocha S."/>
            <person name="Ding Y."/>
            <person name="Chen G."/>
            <person name="Hawes A."/>
            <person name="Holder M."/>
            <person name="Jhangiani S."/>
            <person name="Johnson A."/>
            <person name="Khan Z."/>
            <person name="Li Z."/>
            <person name="Liu W."/>
            <person name="Liu X."/>
            <person name="Perez L."/>
            <person name="Shen H."/>
            <person name="Wang Q."/>
            <person name="Watt J."/>
            <person name="Xi L."/>
            <person name="Xin Y."/>
            <person name="Zhou J."/>
            <person name="Deng J."/>
            <person name="Jiang H."/>
            <person name="Liu Y."/>
            <person name="Qu J."/>
            <person name="Song X.-Z."/>
            <person name="Zhang L."/>
            <person name="Villasana D."/>
            <person name="Johnson A."/>
            <person name="Liu J."/>
            <person name="Liyanage D."/>
            <person name="Lorensuhewa L."/>
            <person name="Robinson T."/>
            <person name="Song A."/>
            <person name="Song B.-B."/>
            <person name="Dinh H."/>
            <person name="Thornton R."/>
            <person name="Coyle M."/>
            <person name="Francisco L."/>
            <person name="Jackson L."/>
            <person name="Javaid M."/>
            <person name="Korchina V."/>
            <person name="Kovar C."/>
            <person name="Mata R."/>
            <person name="Mathew T."/>
            <person name="Ngo R."/>
            <person name="Nguyen L."/>
            <person name="Nguyen N."/>
            <person name="Okwuonu G."/>
            <person name="Ongeri F."/>
            <person name="Pham C."/>
            <person name="Simmons D."/>
            <person name="Wilczek-Boney K."/>
            <person name="Hale W."/>
            <person name="Jakkamsetti A."/>
            <person name="Pham P."/>
            <person name="Ruth R."/>
            <person name="San Lucas F."/>
            <person name="Warren J."/>
            <person name="Zhang J."/>
            <person name="Zhao Z."/>
            <person name="Zhou C."/>
            <person name="Zhu D."/>
            <person name="Lee S."/>
            <person name="Bess C."/>
            <person name="Blankenburg K."/>
            <person name="Forbes L."/>
            <person name="Fu Q."/>
            <person name="Gubbala S."/>
            <person name="Hirani K."/>
            <person name="Jayaseelan J.C."/>
            <person name="Lara F."/>
            <person name="Munidasa M."/>
            <person name="Palculict T."/>
            <person name="Patil S."/>
            <person name="Pu L.-L."/>
            <person name="Saada N."/>
            <person name="Tang L."/>
            <person name="Weissenberger G."/>
            <person name="Zhu Y."/>
            <person name="Hemphill L."/>
            <person name="Shang Y."/>
            <person name="Youmans B."/>
            <person name="Ayvaz T."/>
            <person name="Ross M."/>
            <person name="Santibanez J."/>
            <person name="Aqrawi P."/>
            <person name="Gross S."/>
            <person name="Joshi V."/>
            <person name="Fowler G."/>
            <person name="Nazareth L."/>
            <person name="Reid J."/>
            <person name="Worley K."/>
            <person name="Petrosino J."/>
            <person name="Highlander S."/>
            <person name="Gibbs R."/>
        </authorList>
    </citation>
    <scope>NUCLEOTIDE SEQUENCE [LARGE SCALE GENOMIC DNA]</scope>
    <source>
        <strain evidence="1 2">JV-V03</strain>
    </source>
</reference>
<accession>A0AA87DEF4</accession>
<name>A0AA87DEF4_9LACO</name>
<organism evidence="1 2">
    <name type="scientific">Lactobacillus paragasseri JV-V03</name>
    <dbReference type="NCBI Taxonomy" id="525326"/>
    <lineage>
        <taxon>Bacteria</taxon>
        <taxon>Bacillati</taxon>
        <taxon>Bacillota</taxon>
        <taxon>Bacilli</taxon>
        <taxon>Lactobacillales</taxon>
        <taxon>Lactobacillaceae</taxon>
        <taxon>Lactobacillus</taxon>
    </lineage>
</organism>
<gene>
    <name evidence="1" type="ORF">HMPREF0514_10975</name>
</gene>
<dbReference type="AlphaFoldDB" id="A0AA87DEF4"/>
<comment type="caution">
    <text evidence="1">The sequence shown here is derived from an EMBL/GenBank/DDBJ whole genome shotgun (WGS) entry which is preliminary data.</text>
</comment>
<evidence type="ECO:0000313" key="2">
    <source>
        <dbReference type="Proteomes" id="UP000003672"/>
    </source>
</evidence>
<evidence type="ECO:0000313" key="1">
    <source>
        <dbReference type="EMBL" id="EFJ70531.1"/>
    </source>
</evidence>
<dbReference type="RefSeq" id="WP_003649153.1">
    <property type="nucleotide sequence ID" value="NZ_CP040500.1"/>
</dbReference>